<sequence>MQAVSVEVLPVRQPEPPHARPWNQRPSADDMTAKTNAAISTSSTTRSSSPGIGLRPDELRVPTVPNCRRILLGSIDDGLDGQQRVRFARTNVLELPVWWRRRWQHQRKQHDRQLLQRVQIRTVSPPSPPPSSSPSSSAVLHRRVPSLSSTTAQQVRRH</sequence>
<protein>
    <submittedName>
        <fullName evidence="2">(northern house mosquito) hypothetical protein</fullName>
    </submittedName>
</protein>
<feature type="region of interest" description="Disordered" evidence="1">
    <location>
        <begin position="121"/>
        <end position="158"/>
    </location>
</feature>
<feature type="compositionally biased region" description="Polar residues" evidence="1">
    <location>
        <begin position="146"/>
        <end position="158"/>
    </location>
</feature>
<evidence type="ECO:0000313" key="2">
    <source>
        <dbReference type="EMBL" id="CAG6601938.1"/>
    </source>
</evidence>
<dbReference type="EMBL" id="HBUE01048462">
    <property type="protein sequence ID" value="CAG6463532.1"/>
    <property type="molecule type" value="Transcribed_RNA"/>
</dbReference>
<proteinExistence type="predicted"/>
<organism evidence="2">
    <name type="scientific">Culex pipiens</name>
    <name type="common">House mosquito</name>
    <dbReference type="NCBI Taxonomy" id="7175"/>
    <lineage>
        <taxon>Eukaryota</taxon>
        <taxon>Metazoa</taxon>
        <taxon>Ecdysozoa</taxon>
        <taxon>Arthropoda</taxon>
        <taxon>Hexapoda</taxon>
        <taxon>Insecta</taxon>
        <taxon>Pterygota</taxon>
        <taxon>Neoptera</taxon>
        <taxon>Endopterygota</taxon>
        <taxon>Diptera</taxon>
        <taxon>Nematocera</taxon>
        <taxon>Culicoidea</taxon>
        <taxon>Culicidae</taxon>
        <taxon>Culicinae</taxon>
        <taxon>Culicini</taxon>
        <taxon>Culex</taxon>
        <taxon>Culex</taxon>
    </lineage>
</organism>
<dbReference type="EMBL" id="HBUE01241609">
    <property type="protein sequence ID" value="CAG6549657.1"/>
    <property type="molecule type" value="Transcribed_RNA"/>
</dbReference>
<dbReference type="AlphaFoldDB" id="A0A8D8L872"/>
<reference evidence="2" key="1">
    <citation type="submission" date="2021-05" db="EMBL/GenBank/DDBJ databases">
        <authorList>
            <person name="Alioto T."/>
            <person name="Alioto T."/>
            <person name="Gomez Garrido J."/>
        </authorList>
    </citation>
    <scope>NUCLEOTIDE SEQUENCE</scope>
</reference>
<feature type="compositionally biased region" description="Low complexity" evidence="1">
    <location>
        <begin position="40"/>
        <end position="49"/>
    </location>
</feature>
<feature type="region of interest" description="Disordered" evidence="1">
    <location>
        <begin position="1"/>
        <end position="59"/>
    </location>
</feature>
<dbReference type="EMBL" id="HBUE01348655">
    <property type="protein sequence ID" value="CAG6601938.1"/>
    <property type="molecule type" value="Transcribed_RNA"/>
</dbReference>
<name>A0A8D8L872_CULPI</name>
<accession>A0A8D8L872</accession>
<evidence type="ECO:0000256" key="1">
    <source>
        <dbReference type="SAM" id="MobiDB-lite"/>
    </source>
</evidence>